<evidence type="ECO:0000313" key="1">
    <source>
        <dbReference type="EMBL" id="AGO85392.1"/>
    </source>
</evidence>
<evidence type="ECO:0000313" key="2">
    <source>
        <dbReference type="Proteomes" id="UP000204584"/>
    </source>
</evidence>
<protein>
    <submittedName>
        <fullName evidence="1">Ankyrin repeat domain containing protein</fullName>
    </submittedName>
</protein>
<keyword evidence="2" id="KW-1185">Reference proteome</keyword>
<organism evidence="1 2">
    <name type="scientific">Pandoravirus salinus</name>
    <dbReference type="NCBI Taxonomy" id="1349410"/>
    <lineage>
        <taxon>Viruses</taxon>
        <taxon>Pandoravirus</taxon>
    </lineage>
</organism>
<dbReference type="Proteomes" id="UP000204584">
    <property type="component" value="Segment"/>
</dbReference>
<dbReference type="PANTHER" id="PTHR46586:SF3">
    <property type="entry name" value="ANKYRIN REPEAT-CONTAINING PROTEIN"/>
    <property type="match status" value="1"/>
</dbReference>
<dbReference type="InterPro" id="IPR052050">
    <property type="entry name" value="SecEffector_AnkRepeat"/>
</dbReference>
<dbReference type="RefSeq" id="YP_008438468.1">
    <property type="nucleotide sequence ID" value="NC_022098.1"/>
</dbReference>
<name>S4W3X4_9VIRU</name>
<proteinExistence type="predicted"/>
<dbReference type="SUPFAM" id="SSF81383">
    <property type="entry name" value="F-box domain"/>
    <property type="match status" value="1"/>
</dbReference>
<dbReference type="KEGG" id="vg:16607179"/>
<dbReference type="PANTHER" id="PTHR46586">
    <property type="entry name" value="ANKYRIN REPEAT-CONTAINING PROTEIN"/>
    <property type="match status" value="1"/>
</dbReference>
<gene>
    <name evidence="1" type="ORF">psal_cds_1138</name>
</gene>
<accession>S4W3X4</accession>
<dbReference type="InterPro" id="IPR036770">
    <property type="entry name" value="Ankyrin_rpt-contain_sf"/>
</dbReference>
<dbReference type="EMBL" id="KC977571">
    <property type="protein sequence ID" value="AGO85392.1"/>
    <property type="molecule type" value="Genomic_DNA"/>
</dbReference>
<dbReference type="GeneID" id="16607179"/>
<sequence>MDTRKRKAPMPDNEQRPTTSCCDITSLPPEILSLILGRLSDRDFVACLFAARVFHLDDPTTYEARAKRWRGCTTAADFCRVGNVDALDRAWNCGDIDYDDVLELVPHAVAADQSDVLAWLCHRNARCASHAVECMVGPRVLAFLIRFSPDSVRTAADRIIERAIRKGLVDVVRLLDETHLVDLPAGSLDMAASEARLDIVAYLQERRPETGSSDALGSAASNGDLEMVRFLCDRRDDGCDSMSVAWAARGGHVAIMDLLRRRYPDIRCPREAICWAAHEGHVDAVAWLHGPNRAPCTPGLVSYCADSAVRAWLESNGCPCGTRLADADNDYGDHYFFEQLLDSESEGDWRYNNDRAEARIARRRPAD</sequence>
<dbReference type="SUPFAM" id="SSF48403">
    <property type="entry name" value="Ankyrin repeat"/>
    <property type="match status" value="1"/>
</dbReference>
<reference evidence="1 2" key="1">
    <citation type="journal article" date="2013" name="Science">
        <title>Pandoraviruses: amoeba viruses with genomes up to 2.5 Mb reaching that of parasitic eukaryotes.</title>
        <authorList>
            <person name="Philippe N."/>
            <person name="Legendre M."/>
            <person name="Doutre G."/>
            <person name="Coute Y."/>
            <person name="Poirot O."/>
            <person name="Lescot M."/>
            <person name="Arslan D."/>
            <person name="Seltzer V."/>
            <person name="Bertaux L."/>
            <person name="Bruley C."/>
            <person name="Garin J."/>
            <person name="Claverie J.M."/>
            <person name="Abergel C."/>
        </authorList>
    </citation>
    <scope>NUCLEOTIDE SEQUENCE [LARGE SCALE GENOMIC DNA]</scope>
</reference>
<dbReference type="InterPro" id="IPR036047">
    <property type="entry name" value="F-box-like_dom_sf"/>
</dbReference>
<dbReference type="Gene3D" id="1.25.40.20">
    <property type="entry name" value="Ankyrin repeat-containing domain"/>
    <property type="match status" value="1"/>
</dbReference>